<proteinExistence type="predicted"/>
<evidence type="ECO:0000313" key="1">
    <source>
        <dbReference type="EMBL" id="AIR07181.1"/>
    </source>
</evidence>
<organism evidence="1 2">
    <name type="scientific">Cedecea neteri</name>
    <dbReference type="NCBI Taxonomy" id="158822"/>
    <lineage>
        <taxon>Bacteria</taxon>
        <taxon>Pseudomonadati</taxon>
        <taxon>Pseudomonadota</taxon>
        <taxon>Gammaproteobacteria</taxon>
        <taxon>Enterobacterales</taxon>
        <taxon>Enterobacteriaceae</taxon>
        <taxon>Cedecea</taxon>
    </lineage>
</organism>
<dbReference type="PANTHER" id="PTHR34413">
    <property type="entry name" value="PROPHAGE TAIL FIBER ASSEMBLY PROTEIN HOMOLOG TFAE-RELATED-RELATED"/>
    <property type="match status" value="1"/>
</dbReference>
<name>A0A089Q788_9ENTR</name>
<keyword evidence="2" id="KW-1185">Reference proteome</keyword>
<accession>A0A089Q788</accession>
<dbReference type="EMBL" id="CP009451">
    <property type="protein sequence ID" value="AIR07181.1"/>
    <property type="molecule type" value="Genomic_DNA"/>
</dbReference>
<dbReference type="Pfam" id="PF02413">
    <property type="entry name" value="Caudo_TAP"/>
    <property type="match status" value="1"/>
</dbReference>
<dbReference type="Proteomes" id="UP000029481">
    <property type="component" value="Chromosome"/>
</dbReference>
<dbReference type="InterPro" id="IPR051220">
    <property type="entry name" value="TFA_Chaperone"/>
</dbReference>
<dbReference type="OrthoDB" id="8596093at2"/>
<evidence type="ECO:0008006" key="3">
    <source>
        <dbReference type="Google" id="ProtNLM"/>
    </source>
</evidence>
<dbReference type="AlphaFoldDB" id="A0A089Q788"/>
<evidence type="ECO:0000313" key="2">
    <source>
        <dbReference type="Proteomes" id="UP000029481"/>
    </source>
</evidence>
<sequence length="138" mass="15278">MYAYAKNNFYPFDLRESYEAAGTWPESFVEVEDEVFGMYSGLPPEGKMRGADAEGKPVWVDIPAPTAEEIIAAAERKKKALLSEADSITADWRTELALNIIDDSDKAKLTAWMVYIKAVKAVDTSTAPDVSWPEKPAV</sequence>
<dbReference type="InterPro" id="IPR003458">
    <property type="entry name" value="Phage_T4_Gp38_tail_assem"/>
</dbReference>
<dbReference type="RefSeq" id="WP_038482013.1">
    <property type="nucleotide sequence ID" value="NZ_CP009451.1"/>
</dbReference>
<gene>
    <name evidence="1" type="ORF">JT31_21980</name>
</gene>
<reference evidence="1 2" key="1">
    <citation type="submission" date="2014-09" db="EMBL/GenBank/DDBJ databases">
        <title>Cedecea neteri SSMD04 Genome Sequencing.</title>
        <authorList>
            <person name="Tan J.-Y."/>
        </authorList>
    </citation>
    <scope>NUCLEOTIDE SEQUENCE [LARGE SCALE GENOMIC DNA]</scope>
    <source>
        <strain evidence="1 2">SSMD04</strain>
    </source>
</reference>
<dbReference type="KEGG" id="cnt:JT31_21980"/>
<protein>
    <recommendedName>
        <fullName evidence="3">Tail fiber assembly protein</fullName>
    </recommendedName>
</protein>